<keyword evidence="6 9" id="KW-0378">Hydrolase</keyword>
<feature type="binding site" evidence="9">
    <location>
        <position position="89"/>
    </location>
    <ligand>
        <name>Mg(2+)</name>
        <dbReference type="ChEBI" id="CHEBI:18420"/>
        <label>1</label>
    </ligand>
</feature>
<dbReference type="InterPro" id="IPR050725">
    <property type="entry name" value="CysQ/Inositol_MonoPase"/>
</dbReference>
<organism evidence="11 12">
    <name type="scientific">Otariodibacter oris</name>
    <dbReference type="NCBI Taxonomy" id="1032623"/>
    <lineage>
        <taxon>Bacteria</taxon>
        <taxon>Pseudomonadati</taxon>
        <taxon>Pseudomonadota</taxon>
        <taxon>Gammaproteobacteria</taxon>
        <taxon>Pasteurellales</taxon>
        <taxon>Pasteurellaceae</taxon>
        <taxon>Otariodibacter</taxon>
    </lineage>
</organism>
<keyword evidence="4 9" id="KW-0997">Cell inner membrane</keyword>
<dbReference type="OrthoDB" id="9785695at2"/>
<name>A0A420XG82_9PAST</name>
<dbReference type="InterPro" id="IPR020583">
    <property type="entry name" value="Inositol_monoP_metal-BS"/>
</dbReference>
<evidence type="ECO:0000256" key="7">
    <source>
        <dbReference type="ARBA" id="ARBA00022842"/>
    </source>
</evidence>
<proteinExistence type="inferred from homology"/>
<comment type="cofactor">
    <cofactor evidence="9 10">
        <name>Mg(2+)</name>
        <dbReference type="ChEBI" id="CHEBI:18420"/>
    </cofactor>
</comment>
<evidence type="ECO:0000256" key="5">
    <source>
        <dbReference type="ARBA" id="ARBA00022723"/>
    </source>
</evidence>
<evidence type="ECO:0000256" key="4">
    <source>
        <dbReference type="ARBA" id="ARBA00022519"/>
    </source>
</evidence>
<comment type="similarity">
    <text evidence="2 9">Belongs to the inositol monophosphatase superfamily. CysQ family.</text>
</comment>
<dbReference type="PANTHER" id="PTHR43028:SF7">
    <property type="entry name" value="3'(2'),5'-BISPHOSPHATE NUCLEOTIDASE CYSQ"/>
    <property type="match status" value="1"/>
</dbReference>
<feature type="binding site" evidence="10">
    <location>
        <position position="69"/>
    </location>
    <ligand>
        <name>Mg(2+)</name>
        <dbReference type="ChEBI" id="CHEBI:18420"/>
        <label>1</label>
        <note>catalytic</note>
    </ligand>
</feature>
<feature type="binding site" evidence="9">
    <location>
        <position position="69"/>
    </location>
    <ligand>
        <name>Mg(2+)</name>
        <dbReference type="ChEBI" id="CHEBI:18420"/>
        <label>1</label>
    </ligand>
</feature>
<keyword evidence="8 9" id="KW-0472">Membrane</keyword>
<feature type="binding site" evidence="9">
    <location>
        <position position="92"/>
    </location>
    <ligand>
        <name>Mg(2+)</name>
        <dbReference type="ChEBI" id="CHEBI:18420"/>
        <label>2</label>
    </ligand>
</feature>
<keyword evidence="5 9" id="KW-0479">Metal-binding</keyword>
<dbReference type="GO" id="GO:0000103">
    <property type="term" value="P:sulfate assimilation"/>
    <property type="evidence" value="ECO:0007669"/>
    <property type="project" value="TreeGrafter"/>
</dbReference>
<protein>
    <recommendedName>
        <fullName evidence="9">3'(2'),5'-bisphosphate nucleotidase CysQ</fullName>
        <ecNumber evidence="9">3.1.3.7</ecNumber>
    </recommendedName>
    <alternativeName>
        <fullName evidence="9">3'(2'),5-bisphosphonucleoside 3'(2')-phosphohydrolase</fullName>
    </alternativeName>
    <alternativeName>
        <fullName evidence="9">3'-phosphoadenosine 5'-phosphate phosphatase</fullName>
        <shortName evidence="9">PAP phosphatase</shortName>
    </alternativeName>
</protein>
<dbReference type="EMBL" id="RBJC01000007">
    <property type="protein sequence ID" value="RKR71674.1"/>
    <property type="molecule type" value="Genomic_DNA"/>
</dbReference>
<evidence type="ECO:0000313" key="11">
    <source>
        <dbReference type="EMBL" id="RKR71674.1"/>
    </source>
</evidence>
<keyword evidence="12" id="KW-1185">Reference proteome</keyword>
<dbReference type="PROSITE" id="PS00629">
    <property type="entry name" value="IMP_1"/>
    <property type="match status" value="1"/>
</dbReference>
<evidence type="ECO:0000256" key="1">
    <source>
        <dbReference type="ARBA" id="ARBA00001625"/>
    </source>
</evidence>
<comment type="catalytic activity">
    <reaction evidence="1 9">
        <text>adenosine 3',5'-bisphosphate + H2O = AMP + phosphate</text>
        <dbReference type="Rhea" id="RHEA:10040"/>
        <dbReference type="ChEBI" id="CHEBI:15377"/>
        <dbReference type="ChEBI" id="CHEBI:43474"/>
        <dbReference type="ChEBI" id="CHEBI:58343"/>
        <dbReference type="ChEBI" id="CHEBI:456215"/>
        <dbReference type="EC" id="3.1.3.7"/>
    </reaction>
</comment>
<dbReference type="SUPFAM" id="SSF56655">
    <property type="entry name" value="Carbohydrate phosphatase"/>
    <property type="match status" value="1"/>
</dbReference>
<keyword evidence="7 9" id="KW-0460">Magnesium</keyword>
<evidence type="ECO:0000256" key="6">
    <source>
        <dbReference type="ARBA" id="ARBA00022801"/>
    </source>
</evidence>
<feature type="binding site" evidence="9">
    <location>
        <position position="217"/>
    </location>
    <ligand>
        <name>Mg(2+)</name>
        <dbReference type="ChEBI" id="CHEBI:18420"/>
        <label>2</label>
    </ligand>
</feature>
<feature type="binding site" evidence="10">
    <location>
        <position position="89"/>
    </location>
    <ligand>
        <name>Mg(2+)</name>
        <dbReference type="ChEBI" id="CHEBI:18420"/>
        <label>1</label>
        <note>catalytic</note>
    </ligand>
</feature>
<comment type="caution">
    <text evidence="11">The sequence shown here is derived from an EMBL/GenBank/DDBJ whole genome shotgun (WGS) entry which is preliminary data.</text>
</comment>
<feature type="binding site" evidence="9">
    <location>
        <position position="69"/>
    </location>
    <ligand>
        <name>substrate</name>
    </ligand>
</feature>
<accession>A0A420XG82</accession>
<dbReference type="PRINTS" id="PR00377">
    <property type="entry name" value="IMPHPHTASES"/>
</dbReference>
<dbReference type="HAMAP" id="MF_02095">
    <property type="entry name" value="CysQ"/>
    <property type="match status" value="1"/>
</dbReference>
<feature type="binding site" evidence="10">
    <location>
        <position position="92"/>
    </location>
    <ligand>
        <name>Mg(2+)</name>
        <dbReference type="ChEBI" id="CHEBI:18420"/>
        <label>1</label>
        <note>catalytic</note>
    </ligand>
</feature>
<feature type="binding site" evidence="9">
    <location>
        <position position="91"/>
    </location>
    <ligand>
        <name>Mg(2+)</name>
        <dbReference type="ChEBI" id="CHEBI:18420"/>
        <label>1</label>
    </ligand>
</feature>
<dbReference type="InterPro" id="IPR006240">
    <property type="entry name" value="CysQ"/>
</dbReference>
<evidence type="ECO:0000256" key="3">
    <source>
        <dbReference type="ARBA" id="ARBA00022475"/>
    </source>
</evidence>
<feature type="binding site" evidence="10">
    <location>
        <position position="217"/>
    </location>
    <ligand>
        <name>Mg(2+)</name>
        <dbReference type="ChEBI" id="CHEBI:18420"/>
        <label>1</label>
        <note>catalytic</note>
    </ligand>
</feature>
<keyword evidence="3 9" id="KW-1003">Cell membrane</keyword>
<dbReference type="InterPro" id="IPR020550">
    <property type="entry name" value="Inositol_monophosphatase_CS"/>
</dbReference>
<dbReference type="GO" id="GO:0008441">
    <property type="term" value="F:3'(2'),5'-bisphosphate nucleotidase activity"/>
    <property type="evidence" value="ECO:0007669"/>
    <property type="project" value="UniProtKB-UniRule"/>
</dbReference>
<dbReference type="Proteomes" id="UP000280099">
    <property type="component" value="Unassembled WGS sequence"/>
</dbReference>
<dbReference type="NCBIfam" id="TIGR01331">
    <property type="entry name" value="bisphos_cysQ"/>
    <property type="match status" value="1"/>
</dbReference>
<dbReference type="AlphaFoldDB" id="A0A420XG82"/>
<comment type="function">
    <text evidence="9">Converts adenosine-3',5'-bisphosphate (PAP) to AMP.</text>
</comment>
<dbReference type="Gene3D" id="3.40.190.80">
    <property type="match status" value="1"/>
</dbReference>
<dbReference type="RefSeq" id="WP_121123437.1">
    <property type="nucleotide sequence ID" value="NZ_CP016604.1"/>
</dbReference>
<dbReference type="GO" id="GO:0000287">
    <property type="term" value="F:magnesium ion binding"/>
    <property type="evidence" value="ECO:0007669"/>
    <property type="project" value="UniProtKB-UniRule"/>
</dbReference>
<reference evidence="11 12" key="1">
    <citation type="submission" date="2018-10" db="EMBL/GenBank/DDBJ databases">
        <title>Genomic Encyclopedia of Type Strains, Phase IV (KMG-IV): sequencing the most valuable type-strain genomes for metagenomic binning, comparative biology and taxonomic classification.</title>
        <authorList>
            <person name="Goeker M."/>
        </authorList>
    </citation>
    <scope>NUCLEOTIDE SEQUENCE [LARGE SCALE GENOMIC DNA]</scope>
    <source>
        <strain evidence="11 12">DSM 23800</strain>
    </source>
</reference>
<sequence length="273" mass="31152">MLKLDQQLVENVLKIAYQAGEHIKSFYANSVEIHIKADNTPVTDADIFVSKFVSQALQELTPNIPILSEECCKIPLSERKDWEEYWIIDPLDGTQQFINRTDQFSVVIALVQKNVPVLGVIHAPIFDKTYYAYDQHGAFLIENEQTLRLSNHGKSLSETNRLHVTIGTSQCPQVKKAVRAHYDVEFIKYGSSSLKAGLVAEGKADCYIRFGDTGEWDTAAAEILLNESGGEIFNLNFEPLSYNQRETFVNPYFMMVSNKDLDWKQIFSFDEFY</sequence>
<dbReference type="PANTHER" id="PTHR43028">
    <property type="entry name" value="3'(2'),5'-BISPHOSPHATE NUCLEOTIDASE 1"/>
    <property type="match status" value="1"/>
</dbReference>
<comment type="subcellular location">
    <subcellularLocation>
        <location evidence="9">Cell inner membrane</location>
        <topology evidence="9">Peripheral membrane protein</topology>
        <orientation evidence="9">Cytoplasmic side</orientation>
    </subcellularLocation>
</comment>
<dbReference type="Gene3D" id="3.30.540.10">
    <property type="entry name" value="Fructose-1,6-Bisphosphatase, subunit A, domain 1"/>
    <property type="match status" value="1"/>
</dbReference>
<evidence type="ECO:0000256" key="8">
    <source>
        <dbReference type="ARBA" id="ARBA00023136"/>
    </source>
</evidence>
<dbReference type="CDD" id="cd01638">
    <property type="entry name" value="CysQ"/>
    <property type="match status" value="1"/>
</dbReference>
<evidence type="ECO:0000256" key="2">
    <source>
        <dbReference type="ARBA" id="ARBA00005289"/>
    </source>
</evidence>
<dbReference type="PROSITE" id="PS00630">
    <property type="entry name" value="IMP_2"/>
    <property type="match status" value="1"/>
</dbReference>
<dbReference type="Pfam" id="PF00459">
    <property type="entry name" value="Inositol_P"/>
    <property type="match status" value="1"/>
</dbReference>
<feature type="binding site" evidence="10">
    <location>
        <position position="91"/>
    </location>
    <ligand>
        <name>Mg(2+)</name>
        <dbReference type="ChEBI" id="CHEBI:18420"/>
        <label>1</label>
        <note>catalytic</note>
    </ligand>
</feature>
<dbReference type="InterPro" id="IPR000760">
    <property type="entry name" value="Inositol_monophosphatase-like"/>
</dbReference>
<dbReference type="GO" id="GO:0005886">
    <property type="term" value="C:plasma membrane"/>
    <property type="evidence" value="ECO:0007669"/>
    <property type="project" value="UniProtKB-SubCell"/>
</dbReference>
<dbReference type="GO" id="GO:0046854">
    <property type="term" value="P:phosphatidylinositol phosphate biosynthetic process"/>
    <property type="evidence" value="ECO:0007669"/>
    <property type="project" value="InterPro"/>
</dbReference>
<dbReference type="EC" id="3.1.3.7" evidence="9"/>
<evidence type="ECO:0000256" key="10">
    <source>
        <dbReference type="PIRSR" id="PIRSR600760-2"/>
    </source>
</evidence>
<evidence type="ECO:0000256" key="9">
    <source>
        <dbReference type="HAMAP-Rule" id="MF_02095"/>
    </source>
</evidence>
<feature type="binding site" evidence="9">
    <location>
        <position position="89"/>
    </location>
    <ligand>
        <name>Mg(2+)</name>
        <dbReference type="ChEBI" id="CHEBI:18420"/>
        <label>2</label>
    </ligand>
</feature>
<feature type="binding site" evidence="9">
    <location>
        <begin position="91"/>
        <end position="94"/>
    </location>
    <ligand>
        <name>substrate</name>
    </ligand>
</feature>
<gene>
    <name evidence="9" type="primary">cysQ</name>
    <name evidence="11" type="ORF">DES31_1409</name>
</gene>
<evidence type="ECO:0000313" key="12">
    <source>
        <dbReference type="Proteomes" id="UP000280099"/>
    </source>
</evidence>
<feature type="binding site" evidence="9">
    <location>
        <position position="217"/>
    </location>
    <ligand>
        <name>substrate</name>
    </ligand>
</feature>
<dbReference type="GO" id="GO:0050427">
    <property type="term" value="P:3'-phosphoadenosine 5'-phosphosulfate metabolic process"/>
    <property type="evidence" value="ECO:0007669"/>
    <property type="project" value="TreeGrafter"/>
</dbReference>